<evidence type="ECO:0000256" key="3">
    <source>
        <dbReference type="ARBA" id="ARBA00022692"/>
    </source>
</evidence>
<gene>
    <name evidence="8" type="ORF">E5988_08375</name>
</gene>
<dbReference type="Proteomes" id="UP000308038">
    <property type="component" value="Unassembled WGS sequence"/>
</dbReference>
<dbReference type="Pfam" id="PF03631">
    <property type="entry name" value="Virul_fac_BrkB"/>
    <property type="match status" value="1"/>
</dbReference>
<keyword evidence="5 7" id="KW-0472">Membrane</keyword>
<feature type="region of interest" description="Disordered" evidence="6">
    <location>
        <begin position="332"/>
        <end position="363"/>
    </location>
</feature>
<reference evidence="8 9" key="1">
    <citation type="submission" date="2019-04" db="EMBL/GenBank/DDBJ databases">
        <title>Microbes associate with the intestines of laboratory mice.</title>
        <authorList>
            <person name="Navarre W."/>
            <person name="Wong E."/>
            <person name="Huang K.C."/>
            <person name="Tropini C."/>
            <person name="Ng K."/>
            <person name="Yu B."/>
        </authorList>
    </citation>
    <scope>NUCLEOTIDE SEQUENCE [LARGE SCALE GENOMIC DNA]</scope>
    <source>
        <strain evidence="8 9">NM83_B4-11</strain>
    </source>
</reference>
<evidence type="ECO:0000256" key="1">
    <source>
        <dbReference type="ARBA" id="ARBA00004651"/>
    </source>
</evidence>
<feature type="transmembrane region" description="Helical" evidence="7">
    <location>
        <begin position="160"/>
        <end position="185"/>
    </location>
</feature>
<evidence type="ECO:0000313" key="8">
    <source>
        <dbReference type="EMBL" id="THG40185.1"/>
    </source>
</evidence>
<dbReference type="InterPro" id="IPR017039">
    <property type="entry name" value="Virul_fac_BrkB"/>
</dbReference>
<organism evidence="8 9">
    <name type="scientific">Sphingomonas olei</name>
    <dbReference type="NCBI Taxonomy" id="1886787"/>
    <lineage>
        <taxon>Bacteria</taxon>
        <taxon>Pseudomonadati</taxon>
        <taxon>Pseudomonadota</taxon>
        <taxon>Alphaproteobacteria</taxon>
        <taxon>Sphingomonadales</taxon>
        <taxon>Sphingomonadaceae</taxon>
        <taxon>Sphingomonas</taxon>
    </lineage>
</organism>
<proteinExistence type="predicted"/>
<feature type="region of interest" description="Disordered" evidence="6">
    <location>
        <begin position="1"/>
        <end position="27"/>
    </location>
</feature>
<name>A0ABY2QHK1_9SPHN</name>
<comment type="caution">
    <text evidence="8">The sequence shown here is derived from an EMBL/GenBank/DDBJ whole genome shotgun (WGS) entry which is preliminary data.</text>
</comment>
<protein>
    <submittedName>
        <fullName evidence="8">YihY/virulence factor BrkB family protein</fullName>
    </submittedName>
</protein>
<evidence type="ECO:0000313" key="9">
    <source>
        <dbReference type="Proteomes" id="UP000308038"/>
    </source>
</evidence>
<comment type="subcellular location">
    <subcellularLocation>
        <location evidence="1">Cell membrane</location>
        <topology evidence="1">Multi-pass membrane protein</topology>
    </subcellularLocation>
</comment>
<sequence>MTQATIDGDGHRQPTGQDHGHAATRPWAIPAGGWKDVALRSWKESGQDNISLIASGVAFCAILAMVPMLGAVVLSYGLIATPDTVLANVRSLTSVMPAEAARLIGEQLANIVSTSDGKKGFGLLIALAIALYGAMKGATAIITALNVAYDEEETRGFIHLNLVALGITACAVLVAVLAIFSITAMAAVETLFPELPAPLAFLARLIPYLLMAVVGSAAAASLYRFAPNRSHARWVWLTPGSVLAALCWVLMTFGFGIYVANFGSYDATYGSLGAAVVTLTWLYLSAYVLLLGAEFNCELERQTARDTTTGPEQPLGSRGAFAADTVAEGPEAQSAPGLAAHQQPAPPSAAAKPARAAPPAPGMRQSLLAAEGTNRALRIARVGKAGLLPTALATCGLALIGRRDKAALGVTLLATSGGLRWITRPKAKPAARRSARR</sequence>
<evidence type="ECO:0000256" key="6">
    <source>
        <dbReference type="SAM" id="MobiDB-lite"/>
    </source>
</evidence>
<evidence type="ECO:0000256" key="2">
    <source>
        <dbReference type="ARBA" id="ARBA00022475"/>
    </source>
</evidence>
<feature type="transmembrane region" description="Helical" evidence="7">
    <location>
        <begin position="272"/>
        <end position="293"/>
    </location>
</feature>
<keyword evidence="4 7" id="KW-1133">Transmembrane helix</keyword>
<keyword evidence="9" id="KW-1185">Reference proteome</keyword>
<evidence type="ECO:0000256" key="7">
    <source>
        <dbReference type="SAM" id="Phobius"/>
    </source>
</evidence>
<feature type="compositionally biased region" description="Low complexity" evidence="6">
    <location>
        <begin position="339"/>
        <end position="355"/>
    </location>
</feature>
<evidence type="ECO:0000256" key="4">
    <source>
        <dbReference type="ARBA" id="ARBA00022989"/>
    </source>
</evidence>
<dbReference type="PANTHER" id="PTHR30213:SF0">
    <property type="entry name" value="UPF0761 MEMBRANE PROTEIN YIHY"/>
    <property type="match status" value="1"/>
</dbReference>
<feature type="transmembrane region" description="Helical" evidence="7">
    <location>
        <begin position="50"/>
        <end position="79"/>
    </location>
</feature>
<accession>A0ABY2QHK1</accession>
<feature type="transmembrane region" description="Helical" evidence="7">
    <location>
        <begin position="235"/>
        <end position="260"/>
    </location>
</feature>
<feature type="transmembrane region" description="Helical" evidence="7">
    <location>
        <begin position="205"/>
        <end position="223"/>
    </location>
</feature>
<evidence type="ECO:0000256" key="5">
    <source>
        <dbReference type="ARBA" id="ARBA00023136"/>
    </source>
</evidence>
<dbReference type="EMBL" id="SSTI01000005">
    <property type="protein sequence ID" value="THG40185.1"/>
    <property type="molecule type" value="Genomic_DNA"/>
</dbReference>
<feature type="transmembrane region" description="Helical" evidence="7">
    <location>
        <begin position="123"/>
        <end position="148"/>
    </location>
</feature>
<dbReference type="NCBIfam" id="TIGR00765">
    <property type="entry name" value="yihY_not_rbn"/>
    <property type="match status" value="1"/>
</dbReference>
<keyword evidence="2" id="KW-1003">Cell membrane</keyword>
<keyword evidence="3 7" id="KW-0812">Transmembrane</keyword>
<dbReference type="RefSeq" id="WP_136451401.1">
    <property type="nucleotide sequence ID" value="NZ_SSTI01000005.1"/>
</dbReference>
<dbReference type="PANTHER" id="PTHR30213">
    <property type="entry name" value="INNER MEMBRANE PROTEIN YHJD"/>
    <property type="match status" value="1"/>
</dbReference>